<name>A0A6C0AIZ5_9ZZZZ</name>
<reference evidence="2" key="1">
    <citation type="journal article" date="2020" name="Nature">
        <title>Giant virus diversity and host interactions through global metagenomics.</title>
        <authorList>
            <person name="Schulz F."/>
            <person name="Roux S."/>
            <person name="Paez-Espino D."/>
            <person name="Jungbluth S."/>
            <person name="Walsh D.A."/>
            <person name="Denef V.J."/>
            <person name="McMahon K.D."/>
            <person name="Konstantinidis K.T."/>
            <person name="Eloe-Fadrosh E.A."/>
            <person name="Kyrpides N.C."/>
            <person name="Woyke T."/>
        </authorList>
    </citation>
    <scope>NUCLEOTIDE SEQUENCE</scope>
    <source>
        <strain evidence="2">GVMAG-S-1035237-23</strain>
    </source>
</reference>
<accession>A0A6C0AIZ5</accession>
<keyword evidence="1" id="KW-0472">Membrane</keyword>
<evidence type="ECO:0000256" key="1">
    <source>
        <dbReference type="SAM" id="Phobius"/>
    </source>
</evidence>
<proteinExistence type="predicted"/>
<sequence length="88" mass="9523">MDLISSVLAVLLFAAFVPGVLVTLPSKTASKWTVLLVHGVLFAVVTGFVMHYYWTKIKEHMGNYGATCPPGYQMVGPNEDCVAIGGHR</sequence>
<keyword evidence="1" id="KW-1133">Transmembrane helix</keyword>
<feature type="transmembrane region" description="Helical" evidence="1">
    <location>
        <begin position="35"/>
        <end position="54"/>
    </location>
</feature>
<dbReference type="EMBL" id="MN740643">
    <property type="protein sequence ID" value="QHS79430.1"/>
    <property type="molecule type" value="Genomic_DNA"/>
</dbReference>
<organism evidence="2">
    <name type="scientific">viral metagenome</name>
    <dbReference type="NCBI Taxonomy" id="1070528"/>
    <lineage>
        <taxon>unclassified sequences</taxon>
        <taxon>metagenomes</taxon>
        <taxon>organismal metagenomes</taxon>
    </lineage>
</organism>
<dbReference type="AlphaFoldDB" id="A0A6C0AIZ5"/>
<keyword evidence="1" id="KW-0812">Transmembrane</keyword>
<evidence type="ECO:0000313" key="2">
    <source>
        <dbReference type="EMBL" id="QHS79430.1"/>
    </source>
</evidence>
<protein>
    <submittedName>
        <fullName evidence="2">Uncharacterized protein</fullName>
    </submittedName>
</protein>